<keyword evidence="3" id="KW-1185">Reference proteome</keyword>
<protein>
    <submittedName>
        <fullName evidence="2">Uncharacterized protein</fullName>
    </submittedName>
</protein>
<keyword evidence="1" id="KW-0812">Transmembrane</keyword>
<feature type="transmembrane region" description="Helical" evidence="1">
    <location>
        <begin position="39"/>
        <end position="58"/>
    </location>
</feature>
<evidence type="ECO:0000256" key="1">
    <source>
        <dbReference type="SAM" id="Phobius"/>
    </source>
</evidence>
<evidence type="ECO:0000313" key="3">
    <source>
        <dbReference type="Proteomes" id="UP000053477"/>
    </source>
</evidence>
<keyword evidence="1" id="KW-0472">Membrane</keyword>
<gene>
    <name evidence="2" type="ORF">SCHPADRAFT_567801</name>
</gene>
<dbReference type="Proteomes" id="UP000053477">
    <property type="component" value="Unassembled WGS sequence"/>
</dbReference>
<name>A0A0H2RCY9_9AGAM</name>
<dbReference type="InParanoid" id="A0A0H2RCY9"/>
<accession>A0A0H2RCY9</accession>
<dbReference type="EMBL" id="KQ086057">
    <property type="protein sequence ID" value="KLO09392.1"/>
    <property type="molecule type" value="Genomic_DNA"/>
</dbReference>
<sequence length="103" mass="11747">MQLTSRNSSNVGRVIFNENLYNQSIRLVLTFLRFSDACLFLFPATVALRMLGVVGTLYSSCRFIRVHRNRTWRWSGSSFRHLLTHAAEYSAGNLVCTSQSVNL</sequence>
<organism evidence="2 3">
    <name type="scientific">Schizopora paradoxa</name>
    <dbReference type="NCBI Taxonomy" id="27342"/>
    <lineage>
        <taxon>Eukaryota</taxon>
        <taxon>Fungi</taxon>
        <taxon>Dikarya</taxon>
        <taxon>Basidiomycota</taxon>
        <taxon>Agaricomycotina</taxon>
        <taxon>Agaricomycetes</taxon>
        <taxon>Hymenochaetales</taxon>
        <taxon>Schizoporaceae</taxon>
        <taxon>Schizopora</taxon>
    </lineage>
</organism>
<proteinExistence type="predicted"/>
<evidence type="ECO:0000313" key="2">
    <source>
        <dbReference type="EMBL" id="KLO09392.1"/>
    </source>
</evidence>
<reference evidence="2 3" key="1">
    <citation type="submission" date="2015-04" db="EMBL/GenBank/DDBJ databases">
        <title>Complete genome sequence of Schizopora paradoxa KUC8140, a cosmopolitan wood degrader in East Asia.</title>
        <authorList>
            <consortium name="DOE Joint Genome Institute"/>
            <person name="Min B."/>
            <person name="Park H."/>
            <person name="Jang Y."/>
            <person name="Kim J.-J."/>
            <person name="Kim K.H."/>
            <person name="Pangilinan J."/>
            <person name="Lipzen A."/>
            <person name="Riley R."/>
            <person name="Grigoriev I.V."/>
            <person name="Spatafora J.W."/>
            <person name="Choi I.-G."/>
        </authorList>
    </citation>
    <scope>NUCLEOTIDE SEQUENCE [LARGE SCALE GENOMIC DNA]</scope>
    <source>
        <strain evidence="2 3">KUC8140</strain>
    </source>
</reference>
<keyword evidence="1" id="KW-1133">Transmembrane helix</keyword>
<dbReference type="AlphaFoldDB" id="A0A0H2RCY9"/>